<dbReference type="NCBIfam" id="NF003627">
    <property type="entry name" value="PRK05265.1-5"/>
    <property type="match status" value="1"/>
</dbReference>
<evidence type="ECO:0000256" key="2">
    <source>
        <dbReference type="ARBA" id="ARBA00022679"/>
    </source>
</evidence>
<dbReference type="NCBIfam" id="NF003623">
    <property type="entry name" value="PRK05265.1-1"/>
    <property type="match status" value="1"/>
</dbReference>
<comment type="caution">
    <text evidence="6">The sequence shown here is derived from an EMBL/GenBank/DDBJ whole genome shotgun (WGS) entry which is preliminary data.</text>
</comment>
<feature type="active site" description="Proton acceptor" evidence="4">
    <location>
        <position position="52"/>
    </location>
</feature>
<dbReference type="InterPro" id="IPR013785">
    <property type="entry name" value="Aldolase_TIM"/>
</dbReference>
<organism evidence="6 7">
    <name type="scientific">Massilia haematophila</name>
    <dbReference type="NCBI Taxonomy" id="457923"/>
    <lineage>
        <taxon>Bacteria</taxon>
        <taxon>Pseudomonadati</taxon>
        <taxon>Pseudomonadota</taxon>
        <taxon>Betaproteobacteria</taxon>
        <taxon>Burkholderiales</taxon>
        <taxon>Oxalobacteraceae</taxon>
        <taxon>Telluria group</taxon>
        <taxon>Massilia</taxon>
    </lineage>
</organism>
<dbReference type="HAMAP" id="MF_00279">
    <property type="entry name" value="PdxJ"/>
    <property type="match status" value="1"/>
</dbReference>
<dbReference type="SUPFAM" id="SSF63892">
    <property type="entry name" value="Pyridoxine 5'-phosphate synthase"/>
    <property type="match status" value="1"/>
</dbReference>
<protein>
    <recommendedName>
        <fullName evidence="4 5">Pyridoxine 5'-phosphate synthase</fullName>
        <shortName evidence="4">PNP synthase</shortName>
        <ecNumber evidence="4 5">2.6.99.2</ecNumber>
    </recommendedName>
</protein>
<dbReference type="EC" id="2.6.99.2" evidence="4 5"/>
<proteinExistence type="inferred from homology"/>
<feature type="binding site" evidence="4">
    <location>
        <position position="16"/>
    </location>
    <ligand>
        <name>3-amino-2-oxopropyl phosphate</name>
        <dbReference type="ChEBI" id="CHEBI:57279"/>
    </ligand>
</feature>
<keyword evidence="3 4" id="KW-0664">Pyridoxine biosynthesis</keyword>
<gene>
    <name evidence="4" type="primary">pdxJ</name>
    <name evidence="6" type="ORF">ACFOPH_09945</name>
</gene>
<dbReference type="NCBIfam" id="NF003625">
    <property type="entry name" value="PRK05265.1-3"/>
    <property type="match status" value="1"/>
</dbReference>
<dbReference type="GO" id="GO:0033856">
    <property type="term" value="F:pyridoxine 5'-phosphate synthase activity"/>
    <property type="evidence" value="ECO:0007669"/>
    <property type="project" value="UniProtKB-EC"/>
</dbReference>
<reference evidence="7" key="1">
    <citation type="journal article" date="2019" name="Int. J. Syst. Evol. Microbiol.">
        <title>The Global Catalogue of Microorganisms (GCM) 10K type strain sequencing project: providing services to taxonomists for standard genome sequencing and annotation.</title>
        <authorList>
            <consortium name="The Broad Institute Genomics Platform"/>
            <consortium name="The Broad Institute Genome Sequencing Center for Infectious Disease"/>
            <person name="Wu L."/>
            <person name="Ma J."/>
        </authorList>
    </citation>
    <scope>NUCLEOTIDE SEQUENCE [LARGE SCALE GENOMIC DNA]</scope>
    <source>
        <strain evidence="7">CCM 7480</strain>
    </source>
</reference>
<dbReference type="PANTHER" id="PTHR30456:SF0">
    <property type="entry name" value="PYRIDOXINE 5'-PHOSPHATE SYNTHASE"/>
    <property type="match status" value="1"/>
</dbReference>
<feature type="binding site" evidence="4">
    <location>
        <position position="109"/>
    </location>
    <ligand>
        <name>1-deoxy-D-xylulose 5-phosphate</name>
        <dbReference type="ChEBI" id="CHEBI:57792"/>
    </ligand>
</feature>
<evidence type="ECO:0000256" key="4">
    <source>
        <dbReference type="HAMAP-Rule" id="MF_00279"/>
    </source>
</evidence>
<dbReference type="CDD" id="cd00003">
    <property type="entry name" value="PNPsynthase"/>
    <property type="match status" value="1"/>
</dbReference>
<dbReference type="EMBL" id="JBHRVV010000001">
    <property type="protein sequence ID" value="MFC3458563.1"/>
    <property type="molecule type" value="Genomic_DNA"/>
</dbReference>
<evidence type="ECO:0000256" key="1">
    <source>
        <dbReference type="ARBA" id="ARBA00022490"/>
    </source>
</evidence>
<evidence type="ECO:0000256" key="3">
    <source>
        <dbReference type="ARBA" id="ARBA00023096"/>
    </source>
</evidence>
<feature type="site" description="Transition state stabilizer" evidence="4">
    <location>
        <position position="160"/>
    </location>
</feature>
<dbReference type="NCBIfam" id="TIGR00559">
    <property type="entry name" value="pdxJ"/>
    <property type="match status" value="1"/>
</dbReference>
<feature type="binding site" evidence="4">
    <location>
        <position position="54"/>
    </location>
    <ligand>
        <name>1-deoxy-D-xylulose 5-phosphate</name>
        <dbReference type="ChEBI" id="CHEBI:57792"/>
    </ligand>
</feature>
<evidence type="ECO:0000313" key="6">
    <source>
        <dbReference type="EMBL" id="MFC3458563.1"/>
    </source>
</evidence>
<evidence type="ECO:0000313" key="7">
    <source>
        <dbReference type="Proteomes" id="UP001595665"/>
    </source>
</evidence>
<dbReference type="RefSeq" id="WP_312549946.1">
    <property type="nucleotide sequence ID" value="NZ_JBHRVV010000001.1"/>
</dbReference>
<keyword evidence="1 4" id="KW-0963">Cytoplasm</keyword>
<comment type="subunit">
    <text evidence="4">Homooctamer; tetramer of dimers.</text>
</comment>
<sequence>MSFLEPVGPVIDLGVNIDHIATVRNARGTVYPDPLRAALLAEQAGADLITLHLREDRRHIKDADVLAIRPQLATRMNLEAAVTKEMIDFACRVKPQDVCLVPERREEVTTEGGLDVIRYFDEVEAAVKQLKGEGIRVSLFIDADAAQIEAAAKTGATVIELHTGRYAEAEGAEVAREIERIKVGVAAGMKHGLVVNAGHGLHYTNVQPIAAMKDIAELNIGHAIVAHALFAGWENAVREMKAIMVAARLGVSLGAK</sequence>
<evidence type="ECO:0000256" key="5">
    <source>
        <dbReference type="NCBIfam" id="TIGR00559"/>
    </source>
</evidence>
<comment type="pathway">
    <text evidence="4">Cofactor biosynthesis; pyridoxine 5'-phosphate biosynthesis; pyridoxine 5'-phosphate from D-erythrose 4-phosphate: step 5/5.</text>
</comment>
<comment type="catalytic activity">
    <reaction evidence="4">
        <text>3-amino-2-oxopropyl phosphate + 1-deoxy-D-xylulose 5-phosphate = pyridoxine 5'-phosphate + phosphate + 2 H2O + H(+)</text>
        <dbReference type="Rhea" id="RHEA:15265"/>
        <dbReference type="ChEBI" id="CHEBI:15377"/>
        <dbReference type="ChEBI" id="CHEBI:15378"/>
        <dbReference type="ChEBI" id="CHEBI:43474"/>
        <dbReference type="ChEBI" id="CHEBI:57279"/>
        <dbReference type="ChEBI" id="CHEBI:57792"/>
        <dbReference type="ChEBI" id="CHEBI:58589"/>
        <dbReference type="EC" id="2.6.99.2"/>
    </reaction>
</comment>
<dbReference type="Proteomes" id="UP001595665">
    <property type="component" value="Unassembled WGS sequence"/>
</dbReference>
<keyword evidence="7" id="KW-1185">Reference proteome</keyword>
<feature type="active site" description="Proton donor" evidence="4">
    <location>
        <position position="199"/>
    </location>
</feature>
<comment type="function">
    <text evidence="4">Catalyzes the complicated ring closure reaction between the two acyclic compounds 1-deoxy-D-xylulose-5-phosphate (DXP) and 3-amino-2-oxopropyl phosphate (1-amino-acetone-3-phosphate or AAP) to form pyridoxine 5'-phosphate (PNP) and inorganic phosphate.</text>
</comment>
<feature type="binding site" evidence="4">
    <location>
        <position position="59"/>
    </location>
    <ligand>
        <name>1-deoxy-D-xylulose 5-phosphate</name>
        <dbReference type="ChEBI" id="CHEBI:57792"/>
    </ligand>
</feature>
<accession>A0ABV7PK66</accession>
<comment type="subcellular location">
    <subcellularLocation>
        <location evidence="4">Cytoplasm</location>
    </subcellularLocation>
</comment>
<dbReference type="Gene3D" id="3.20.20.70">
    <property type="entry name" value="Aldolase class I"/>
    <property type="match status" value="1"/>
</dbReference>
<feature type="binding site" evidence="4">
    <location>
        <position position="27"/>
    </location>
    <ligand>
        <name>3-amino-2-oxopropyl phosphate</name>
        <dbReference type="ChEBI" id="CHEBI:57279"/>
    </ligand>
</feature>
<feature type="binding site" evidence="4">
    <location>
        <begin position="221"/>
        <end position="222"/>
    </location>
    <ligand>
        <name>3-amino-2-oxopropyl phosphate</name>
        <dbReference type="ChEBI" id="CHEBI:57279"/>
    </ligand>
</feature>
<dbReference type="InterPro" id="IPR004569">
    <property type="entry name" value="PyrdxlP_synth_PdxJ"/>
</dbReference>
<feature type="binding site" evidence="4">
    <location>
        <position position="200"/>
    </location>
    <ligand>
        <name>3-amino-2-oxopropyl phosphate</name>
        <dbReference type="ChEBI" id="CHEBI:57279"/>
    </ligand>
</feature>
<dbReference type="PANTHER" id="PTHR30456">
    <property type="entry name" value="PYRIDOXINE 5'-PHOSPHATE SYNTHASE"/>
    <property type="match status" value="1"/>
</dbReference>
<name>A0ABV7PK66_9BURK</name>
<comment type="similarity">
    <text evidence="4">Belongs to the PNP synthase family.</text>
</comment>
<dbReference type="Pfam" id="PF03740">
    <property type="entry name" value="PdxJ"/>
    <property type="match status" value="1"/>
</dbReference>
<keyword evidence="2 4" id="KW-0808">Transferase</keyword>
<dbReference type="InterPro" id="IPR036130">
    <property type="entry name" value="Pyridoxine-5'_phos_synth"/>
</dbReference>
<feature type="binding site" evidence="4">
    <location>
        <begin position="18"/>
        <end position="19"/>
    </location>
    <ligand>
        <name>1-deoxy-D-xylulose 5-phosphate</name>
        <dbReference type="ChEBI" id="CHEBI:57792"/>
    </ligand>
</feature>
<feature type="active site" description="Proton acceptor" evidence="4">
    <location>
        <position position="79"/>
    </location>
</feature>